<feature type="domain" description="FAD-binding PCMH-type" evidence="8">
    <location>
        <begin position="1"/>
        <end position="121"/>
    </location>
</feature>
<dbReference type="SMART" id="SM00825">
    <property type="entry name" value="PKS_KS"/>
    <property type="match status" value="1"/>
</dbReference>
<dbReference type="Pfam" id="PF21089">
    <property type="entry name" value="PKS_DH_N"/>
    <property type="match status" value="1"/>
</dbReference>
<accession>A0AAD9M4H9</accession>
<protein>
    <recommendedName>
        <fullName evidence="13">Carrier domain-containing protein</fullName>
    </recommendedName>
</protein>
<evidence type="ECO:0000256" key="1">
    <source>
        <dbReference type="ARBA" id="ARBA00022450"/>
    </source>
</evidence>
<dbReference type="InterPro" id="IPR006162">
    <property type="entry name" value="Ppantetheine_attach_site"/>
</dbReference>
<dbReference type="SUPFAM" id="SSF52151">
    <property type="entry name" value="FabD/lysophospholipase-like"/>
    <property type="match status" value="1"/>
</dbReference>
<dbReference type="InterPro" id="IPR013120">
    <property type="entry name" value="FAR_NAD-bd"/>
</dbReference>
<dbReference type="Gene3D" id="3.30.465.10">
    <property type="match status" value="1"/>
</dbReference>
<dbReference type="EMBL" id="MU842838">
    <property type="protein sequence ID" value="KAK2031617.1"/>
    <property type="molecule type" value="Genomic_DNA"/>
</dbReference>
<dbReference type="PROSITE" id="PS00012">
    <property type="entry name" value="PHOSPHOPANTETHEINE"/>
    <property type="match status" value="1"/>
</dbReference>
<evidence type="ECO:0000256" key="3">
    <source>
        <dbReference type="ARBA" id="ARBA00022679"/>
    </source>
</evidence>
<keyword evidence="4" id="KW-0511">Multifunctional enzyme</keyword>
<evidence type="ECO:0008006" key="13">
    <source>
        <dbReference type="Google" id="ProtNLM"/>
    </source>
</evidence>
<keyword evidence="3" id="KW-0808">Transferase</keyword>
<dbReference type="PROSITE" id="PS52019">
    <property type="entry name" value="PKS_MFAS_DH"/>
    <property type="match status" value="1"/>
</dbReference>
<feature type="domain" description="PKS/mFAS DH" evidence="10">
    <location>
        <begin position="907"/>
        <end position="1191"/>
    </location>
</feature>
<dbReference type="InterPro" id="IPR032821">
    <property type="entry name" value="PKS_assoc"/>
</dbReference>
<keyword evidence="2" id="KW-0597">Phosphoprotein</keyword>
<dbReference type="Gene3D" id="3.40.50.720">
    <property type="entry name" value="NAD(P)-binding Rossmann-like Domain"/>
    <property type="match status" value="1"/>
</dbReference>
<dbReference type="InterPro" id="IPR049900">
    <property type="entry name" value="PKS_mFAS_DH"/>
</dbReference>
<dbReference type="GO" id="GO:0044550">
    <property type="term" value="P:secondary metabolite biosynthetic process"/>
    <property type="evidence" value="ECO:0007669"/>
    <property type="project" value="TreeGrafter"/>
</dbReference>
<feature type="region of interest" description="C-terminal hotdog fold" evidence="5">
    <location>
        <begin position="1052"/>
        <end position="1191"/>
    </location>
</feature>
<keyword evidence="12" id="KW-1185">Reference proteome</keyword>
<dbReference type="SUPFAM" id="SSF51735">
    <property type="entry name" value="NAD(P)-binding Rossmann-fold domains"/>
    <property type="match status" value="1"/>
</dbReference>
<comment type="caution">
    <text evidence="11">The sequence shown here is derived from an EMBL/GenBank/DDBJ whole genome shotgun (WGS) entry which is preliminary data.</text>
</comment>
<evidence type="ECO:0000259" key="10">
    <source>
        <dbReference type="PROSITE" id="PS52019"/>
    </source>
</evidence>
<evidence type="ECO:0000256" key="5">
    <source>
        <dbReference type="PROSITE-ProRule" id="PRU01363"/>
    </source>
</evidence>
<dbReference type="InterPro" id="IPR036318">
    <property type="entry name" value="FAD-bd_PCMH-like_sf"/>
</dbReference>
<dbReference type="Gene3D" id="3.40.47.10">
    <property type="match status" value="1"/>
</dbReference>
<dbReference type="SUPFAM" id="SSF53901">
    <property type="entry name" value="Thiolase-like"/>
    <property type="match status" value="1"/>
</dbReference>
<dbReference type="InterPro" id="IPR016169">
    <property type="entry name" value="FAD-bd_PCMH_sub2"/>
</dbReference>
<feature type="domain" description="Carrier" evidence="7">
    <location>
        <begin position="1027"/>
        <end position="1107"/>
    </location>
</feature>
<dbReference type="InterPro" id="IPR042104">
    <property type="entry name" value="PKS_dehydratase_sf"/>
</dbReference>
<dbReference type="PROSITE" id="PS50075">
    <property type="entry name" value="CARRIER"/>
    <property type="match status" value="1"/>
</dbReference>
<dbReference type="Pfam" id="PF16197">
    <property type="entry name" value="KAsynt_C_assoc"/>
    <property type="match status" value="1"/>
</dbReference>
<dbReference type="InterPro" id="IPR009081">
    <property type="entry name" value="PP-bd_ACP"/>
</dbReference>
<dbReference type="InterPro" id="IPR049552">
    <property type="entry name" value="PKS_DH_N"/>
</dbReference>
<evidence type="ECO:0000259" key="8">
    <source>
        <dbReference type="PROSITE" id="PS51387"/>
    </source>
</evidence>
<dbReference type="Pfam" id="PF02801">
    <property type="entry name" value="Ketoacyl-synt_C"/>
    <property type="match status" value="1"/>
</dbReference>
<dbReference type="Pfam" id="PF07993">
    <property type="entry name" value="NAD_binding_4"/>
    <property type="match status" value="1"/>
</dbReference>
<feature type="compositionally biased region" description="Low complexity" evidence="6">
    <location>
        <begin position="1114"/>
        <end position="1128"/>
    </location>
</feature>
<evidence type="ECO:0000259" key="7">
    <source>
        <dbReference type="PROSITE" id="PS50075"/>
    </source>
</evidence>
<dbReference type="InterPro" id="IPR016166">
    <property type="entry name" value="FAD-bd_PCMH"/>
</dbReference>
<dbReference type="GO" id="GO:0006633">
    <property type="term" value="P:fatty acid biosynthetic process"/>
    <property type="evidence" value="ECO:0007669"/>
    <property type="project" value="TreeGrafter"/>
</dbReference>
<dbReference type="InterPro" id="IPR014043">
    <property type="entry name" value="Acyl_transferase_dom"/>
</dbReference>
<dbReference type="InterPro" id="IPR050091">
    <property type="entry name" value="PKS_NRPS_Biosynth_Enz"/>
</dbReference>
<keyword evidence="1" id="KW-0596">Phosphopantetheine</keyword>
<dbReference type="SUPFAM" id="SSF56176">
    <property type="entry name" value="FAD-binding/transporter-associated domain-like"/>
    <property type="match status" value="1"/>
</dbReference>
<dbReference type="SUPFAM" id="SSF55048">
    <property type="entry name" value="Probable ACP-binding domain of malonyl-CoA ACP transacylase"/>
    <property type="match status" value="1"/>
</dbReference>
<dbReference type="InterPro" id="IPR014031">
    <property type="entry name" value="Ketoacyl_synth_C"/>
</dbReference>
<evidence type="ECO:0000256" key="2">
    <source>
        <dbReference type="ARBA" id="ARBA00022553"/>
    </source>
</evidence>
<dbReference type="InterPro" id="IPR036291">
    <property type="entry name" value="NAD(P)-bd_dom_sf"/>
</dbReference>
<dbReference type="GO" id="GO:0004312">
    <property type="term" value="F:fatty acid synthase activity"/>
    <property type="evidence" value="ECO:0007669"/>
    <property type="project" value="TreeGrafter"/>
</dbReference>
<dbReference type="GO" id="GO:0071949">
    <property type="term" value="F:FAD binding"/>
    <property type="evidence" value="ECO:0007669"/>
    <property type="project" value="InterPro"/>
</dbReference>
<dbReference type="InterPro" id="IPR001227">
    <property type="entry name" value="Ac_transferase_dom_sf"/>
</dbReference>
<dbReference type="PANTHER" id="PTHR43775">
    <property type="entry name" value="FATTY ACID SYNTHASE"/>
    <property type="match status" value="1"/>
</dbReference>
<evidence type="ECO:0000256" key="6">
    <source>
        <dbReference type="SAM" id="MobiDB-lite"/>
    </source>
</evidence>
<dbReference type="InterPro" id="IPR020841">
    <property type="entry name" value="PKS_Beta-ketoAc_synthase_dom"/>
</dbReference>
<feature type="compositionally biased region" description="Low complexity" evidence="6">
    <location>
        <begin position="1138"/>
        <end position="1149"/>
    </location>
</feature>
<dbReference type="PROSITE" id="PS51387">
    <property type="entry name" value="FAD_PCMH"/>
    <property type="match status" value="1"/>
</dbReference>
<dbReference type="Pfam" id="PF00698">
    <property type="entry name" value="Acyl_transf_1"/>
    <property type="match status" value="1"/>
</dbReference>
<dbReference type="Gene3D" id="3.40.366.10">
    <property type="entry name" value="Malonyl-Coenzyme A Acyl Carrier Protein, domain 2"/>
    <property type="match status" value="1"/>
</dbReference>
<feature type="region of interest" description="N-terminal hotdog fold" evidence="5">
    <location>
        <begin position="907"/>
        <end position="1037"/>
    </location>
</feature>
<dbReference type="SMART" id="SM00827">
    <property type="entry name" value="PKS_AT"/>
    <property type="match status" value="1"/>
</dbReference>
<dbReference type="InterPro" id="IPR016035">
    <property type="entry name" value="Acyl_Trfase/lysoPLipase"/>
</dbReference>
<dbReference type="PROSITE" id="PS52004">
    <property type="entry name" value="KS3_2"/>
    <property type="match status" value="1"/>
</dbReference>
<dbReference type="InterPro" id="IPR016036">
    <property type="entry name" value="Malonyl_transacylase_ACP-bd"/>
</dbReference>
<organism evidence="11 12">
    <name type="scientific">Colletotrichum zoysiae</name>
    <dbReference type="NCBI Taxonomy" id="1216348"/>
    <lineage>
        <taxon>Eukaryota</taxon>
        <taxon>Fungi</taxon>
        <taxon>Dikarya</taxon>
        <taxon>Ascomycota</taxon>
        <taxon>Pezizomycotina</taxon>
        <taxon>Sordariomycetes</taxon>
        <taxon>Hypocreomycetidae</taxon>
        <taxon>Glomerellales</taxon>
        <taxon>Glomerellaceae</taxon>
        <taxon>Colletotrichum</taxon>
        <taxon>Colletotrichum graminicola species complex</taxon>
    </lineage>
</organism>
<evidence type="ECO:0000313" key="11">
    <source>
        <dbReference type="EMBL" id="KAK2031617.1"/>
    </source>
</evidence>
<dbReference type="Proteomes" id="UP001232148">
    <property type="component" value="Unassembled WGS sequence"/>
</dbReference>
<dbReference type="InterPro" id="IPR016039">
    <property type="entry name" value="Thiolase-like"/>
</dbReference>
<sequence length="1466" mass="158205">MDIIDSYSSAEYTGPAIKIGAGGTGGEALMRASQAGYRVVSGDCPTVGISGGFSTGGGHGLLNGPYGLASENVLEWGVITADGRHLKASPRKNADLYWALTGGGGDTFAVVLSMTARLHPESRIGAATLTFNTSSSPNNETYNSALVAWWRFLPTIIDTGACPAFNFVDGGFNVHNTTAVNKTADDMKELCRPYLEQLDELCVKYTLTAFTTPSYVDHYNYTNGPLPFGPYQSSELFNSRGVPRGIATDEAAARKLTSATQSLVGFDRAAGWQIGCMGLDVNATNIPRHADNAGIDPVEAEALSTAFLGPVGGAKRGTIYTDSIKTVLGHTKGTAGIAAILKGVRAMQSSTVPPNLLFNRLNPAIAPFYGNIQIPTQAHPWPTVCEGQPKRVSVTNFGFGGTNAHAILESYYTESSIPVTNPASACLTPFVFSAGSAESLRSNLSAYAAYMDDQPDTNVSDLAYTLRERRSVLPYCITFSATSLSDLGSKIQTRLTNEPFDSLGVRTWAAMSKKKSPPRIMGVITGQGAQYARMGSEPIRSSPFARRIIGKLDDELQKLPKEDGPNWFITFELLAEPSKSRIGEAAISQPLCTAIQIMLVDILRAADVRFHAVVGHSGGEIAAAYAARFLCARGAIVIACYRGLHCTRASNSNGQGVKGAMLAAGTSPEDATELCEDEEFAGRIGIAAINSSSSVTISGDEDAVAEVEAILEDEKKFNRRLRVDVAYHSKHMIPGYDPYVAFLWRAGVNALPGDGQCTWFSSVFHARPVESGDNLSGAYWAENMTKPVVFSQATQAAAAAAATVVRGDDRPVAALEVGPHPAISGPSLQNIDEALQKKIPYHGTLQRGDDAACALSNCLGFLWMHLGKAAVNLSSCDAALSGYDQQEQRQFASRRSRRIRLCGQTYYQLLGNASPDSAPHLLRWKNVLKPSEMPWLEGHQVQGQVVLPAAAYVSTAVEAARSFAEGRKIRLIELSDFNIHKAITFDEEDASVEIQVELSQLSKNGGQQERATSTSVQDFLPECRSRKGLLQVVKEAYGAQLRKMLQTSIDDDELMMMQGFDLGFDSLLSVDVRSWFLKSFQVSVPVFKIMANDVRMSTLVDLVVDGQCSEPKPNSVGSSSGGDDSNGVLPASTASNVTSSEETSLTESTFENDHKITSSMIVDWTAETTPPDPDISVPDLDSAPAPKTNPEVVVLTGCSGLLGHHLLNALIAQPSIRKIICIAVRHLQERLETKRLPPSGGRVIYHEGDLSQSNFGLREEEWADMFREVDAVIHNRSDTSHLKFYSTLRQANLESTRKLVGACLRRRVPFHYVSSAGVALFAGLEAFPPASCTGTERYPNSGLFPSVRRRLSARATMLRQTRPGLIGSTRCYTTLTDYNAGAFDLVPVETCCDDVVRELLRDAAKGPAKTDKGITFVNSVGDVVIPMMNMSEIGLKTTGRKYSSLPMDQWTKNVVAAGKYLRLFRE</sequence>
<feature type="domain" description="Ketosynthase family 3 (KS3)" evidence="9">
    <location>
        <begin position="1"/>
        <end position="410"/>
    </location>
</feature>
<dbReference type="Gene3D" id="3.10.129.110">
    <property type="entry name" value="Polyketide synthase dehydratase"/>
    <property type="match status" value="1"/>
</dbReference>
<dbReference type="SMART" id="SM00826">
    <property type="entry name" value="PKS_DH"/>
    <property type="match status" value="1"/>
</dbReference>
<dbReference type="InterPro" id="IPR020807">
    <property type="entry name" value="PKS_DH"/>
</dbReference>
<reference evidence="11" key="1">
    <citation type="submission" date="2021-06" db="EMBL/GenBank/DDBJ databases">
        <title>Comparative genomics, transcriptomics and evolutionary studies reveal genomic signatures of adaptation to plant cell wall in hemibiotrophic fungi.</title>
        <authorList>
            <consortium name="DOE Joint Genome Institute"/>
            <person name="Baroncelli R."/>
            <person name="Diaz J.F."/>
            <person name="Benocci T."/>
            <person name="Peng M."/>
            <person name="Battaglia E."/>
            <person name="Haridas S."/>
            <person name="Andreopoulos W."/>
            <person name="Labutti K."/>
            <person name="Pangilinan J."/>
            <person name="Floch G.L."/>
            <person name="Makela M.R."/>
            <person name="Henrissat B."/>
            <person name="Grigoriev I.V."/>
            <person name="Crouch J.A."/>
            <person name="De Vries R.P."/>
            <person name="Sukno S.A."/>
            <person name="Thon M.R."/>
        </authorList>
    </citation>
    <scope>NUCLEOTIDE SEQUENCE</scope>
    <source>
        <strain evidence="11">MAFF235873</strain>
    </source>
</reference>
<evidence type="ECO:0000256" key="4">
    <source>
        <dbReference type="ARBA" id="ARBA00023268"/>
    </source>
</evidence>
<evidence type="ECO:0000259" key="9">
    <source>
        <dbReference type="PROSITE" id="PS52004"/>
    </source>
</evidence>
<evidence type="ECO:0000313" key="12">
    <source>
        <dbReference type="Proteomes" id="UP001232148"/>
    </source>
</evidence>
<proteinExistence type="predicted"/>
<feature type="active site" description="Proton donor; for dehydratase activity" evidence="5">
    <location>
        <position position="1105"/>
    </location>
</feature>
<dbReference type="PANTHER" id="PTHR43775:SF20">
    <property type="entry name" value="HYBRID PKS-NRPS SYNTHETASE APDA"/>
    <property type="match status" value="1"/>
</dbReference>
<feature type="region of interest" description="Disordered" evidence="6">
    <location>
        <begin position="1110"/>
        <end position="1150"/>
    </location>
</feature>
<feature type="active site" description="Proton acceptor; for dehydratase activity" evidence="5">
    <location>
        <position position="939"/>
    </location>
</feature>
<name>A0AAD9M4H9_9PEZI</name>
<gene>
    <name evidence="11" type="ORF">LX32DRAFT_650573</name>
</gene>